<reference evidence="1 2" key="1">
    <citation type="submission" date="2022-07" db="EMBL/GenBank/DDBJ databases">
        <title>Genomic and pangenome structural analysis of the polyextremophile Exiguobacterium.</title>
        <authorList>
            <person name="Shen L."/>
        </authorList>
    </citation>
    <scope>NUCLEOTIDE SEQUENCE [LARGE SCALE GENOMIC DNA]</scope>
    <source>
        <strain evidence="1 2">12_1</strain>
    </source>
</reference>
<dbReference type="RefSeq" id="WP_034816783.1">
    <property type="nucleotide sequence ID" value="NZ_JANIEK010000005.1"/>
</dbReference>
<protein>
    <submittedName>
        <fullName evidence="1">Uncharacterized protein</fullName>
    </submittedName>
</protein>
<keyword evidence="2" id="KW-1185">Reference proteome</keyword>
<accession>A0ABT2KVF5</accession>
<sequence>MYLADAIKLKSLLHKQIDKLLEEVERVAFIELEKDEPLPTIQSRSLEDIEVELESIRRDMRRLDRLVYEANLKTVIETHDGPLPLVEAIEFAIQLRAQARMYQELSERPKREFQYGFGEGTAVIKHALYDPELYRLKAIDVEKRANRISNAINAANYRTEIDFDPSRYM</sequence>
<name>A0ABT2KVF5_9BACL</name>
<proteinExistence type="predicted"/>
<dbReference type="EMBL" id="JANIEK010000005">
    <property type="protein sequence ID" value="MCT4794421.1"/>
    <property type="molecule type" value="Genomic_DNA"/>
</dbReference>
<evidence type="ECO:0000313" key="2">
    <source>
        <dbReference type="Proteomes" id="UP001206821"/>
    </source>
</evidence>
<comment type="caution">
    <text evidence="1">The sequence shown here is derived from an EMBL/GenBank/DDBJ whole genome shotgun (WGS) entry which is preliminary data.</text>
</comment>
<gene>
    <name evidence="1" type="ORF">NQG31_02635</name>
</gene>
<evidence type="ECO:0000313" key="1">
    <source>
        <dbReference type="EMBL" id="MCT4794421.1"/>
    </source>
</evidence>
<organism evidence="1 2">
    <name type="scientific">Exiguobacterium alkaliphilum</name>
    <dbReference type="NCBI Taxonomy" id="1428684"/>
    <lineage>
        <taxon>Bacteria</taxon>
        <taxon>Bacillati</taxon>
        <taxon>Bacillota</taxon>
        <taxon>Bacilli</taxon>
        <taxon>Bacillales</taxon>
        <taxon>Bacillales Family XII. Incertae Sedis</taxon>
        <taxon>Exiguobacterium</taxon>
    </lineage>
</organism>
<dbReference type="Gene3D" id="6.10.320.10">
    <property type="match status" value="1"/>
</dbReference>
<dbReference type="Proteomes" id="UP001206821">
    <property type="component" value="Unassembled WGS sequence"/>
</dbReference>